<name>W4Q4L1_9BACI</name>
<gene>
    <name evidence="1" type="ORF">JCM9140_3003</name>
</gene>
<evidence type="ECO:0000313" key="2">
    <source>
        <dbReference type="Proteomes" id="UP000018890"/>
    </source>
</evidence>
<dbReference type="AlphaFoldDB" id="W4Q4L1"/>
<dbReference type="STRING" id="1236970.JCM9140_3003"/>
<dbReference type="InterPro" id="IPR025673">
    <property type="entry name" value="PCYCGC"/>
</dbReference>
<dbReference type="OrthoDB" id="2654667at2"/>
<evidence type="ECO:0000313" key="1">
    <source>
        <dbReference type="EMBL" id="GAE26895.1"/>
    </source>
</evidence>
<dbReference type="EMBL" id="BAUT01000034">
    <property type="protein sequence ID" value="GAE26895.1"/>
    <property type="molecule type" value="Genomic_DNA"/>
</dbReference>
<proteinExistence type="predicted"/>
<dbReference type="Proteomes" id="UP000018890">
    <property type="component" value="Unassembled WGS sequence"/>
</dbReference>
<dbReference type="PROSITE" id="PS51257">
    <property type="entry name" value="PROKAR_LIPOPROTEIN"/>
    <property type="match status" value="1"/>
</dbReference>
<reference evidence="1" key="1">
    <citation type="journal article" date="2014" name="Genome Announc.">
        <title>Draft Genome Sequences of Three Alkaliphilic Bacillus Strains, Bacillus wakoensis JCM 9140T, Bacillus akibai JCM 9157T, and Bacillus hemicellulosilyticus JCM 9152T.</title>
        <authorList>
            <person name="Yuki M."/>
            <person name="Oshima K."/>
            <person name="Suda W."/>
            <person name="Oshida Y."/>
            <person name="Kitamura K."/>
            <person name="Iida T."/>
            <person name="Hattori M."/>
            <person name="Ohkuma M."/>
        </authorList>
    </citation>
    <scope>NUCLEOTIDE SEQUENCE [LARGE SCALE GENOMIC DNA]</scope>
    <source>
        <strain evidence="1">JCM 9140</strain>
    </source>
</reference>
<organism evidence="1 2">
    <name type="scientific">Halalkalibacter wakoensis JCM 9140</name>
    <dbReference type="NCBI Taxonomy" id="1236970"/>
    <lineage>
        <taxon>Bacteria</taxon>
        <taxon>Bacillati</taxon>
        <taxon>Bacillota</taxon>
        <taxon>Bacilli</taxon>
        <taxon>Bacillales</taxon>
        <taxon>Bacillaceae</taxon>
        <taxon>Halalkalibacter</taxon>
    </lineage>
</organism>
<evidence type="ECO:0008006" key="3">
    <source>
        <dbReference type="Google" id="ProtNLM"/>
    </source>
</evidence>
<keyword evidence="2" id="KW-1185">Reference proteome</keyword>
<accession>W4Q4L1</accession>
<dbReference type="Pfam" id="PF13798">
    <property type="entry name" value="PCYCGC"/>
    <property type="match status" value="1"/>
</dbReference>
<sequence length="110" mass="12175">MKTFGVVTLASVLFITGCVQNTEPVHEHKKLAQPILEYTVGSDDWAVVTSVTDNPDILEAYQFAVSHPEVLKYMPCYCGCYEEDGHISNTHCFVEKVENGIVTLDTMGFG</sequence>
<comment type="caution">
    <text evidence="1">The sequence shown here is derived from an EMBL/GenBank/DDBJ whole genome shotgun (WGS) entry which is preliminary data.</text>
</comment>
<protein>
    <recommendedName>
        <fullName evidence="3">Lipoprotein</fullName>
    </recommendedName>
</protein>